<sequence>MILLRPWWLLALPVLAGIALAIRRRGPDAGGWQAVMPPHMLAGLAALGQLGTGAGWPRMLPLAAAAALALGLAGPAVPRPDSPVLAQADAVVIAIDMSPSVAQGPALADAQAAAAGLLARLAGRPVGLILFAGEAYAVAAPTGDPATLQTQIAVLDAETMPDQGSRPAAALALAGQMLRGTARADLVLISDGGGIDGAARAEAGRLAAAGIGISALTVRGNPPGRVQDLAGIASGPVVPADQPAALAQALAASGLARDPALRALRYRDLGPWSALLALALLLPRFRRQA</sequence>
<dbReference type="InterPro" id="IPR036465">
    <property type="entry name" value="vWFA_dom_sf"/>
</dbReference>
<dbReference type="InterPro" id="IPR002035">
    <property type="entry name" value="VWF_A"/>
</dbReference>
<protein>
    <submittedName>
        <fullName evidence="2">Ca-activated chloride channel family protein</fullName>
    </submittedName>
</protein>
<dbReference type="Gene3D" id="3.40.50.410">
    <property type="entry name" value="von Willebrand factor, type A domain"/>
    <property type="match status" value="1"/>
</dbReference>
<dbReference type="Proteomes" id="UP000323956">
    <property type="component" value="Unassembled WGS sequence"/>
</dbReference>
<dbReference type="Pfam" id="PF13519">
    <property type="entry name" value="VWA_2"/>
    <property type="match status" value="1"/>
</dbReference>
<gene>
    <name evidence="2" type="ORF">SAMN05421641_11712</name>
</gene>
<accession>A0A1N6WJ68</accession>
<dbReference type="EMBL" id="FTMK01000017">
    <property type="protein sequence ID" value="SIQ90062.1"/>
    <property type="molecule type" value="Genomic_DNA"/>
</dbReference>
<evidence type="ECO:0000259" key="1">
    <source>
        <dbReference type="SMART" id="SM00327"/>
    </source>
</evidence>
<proteinExistence type="predicted"/>
<dbReference type="SUPFAM" id="SSF53300">
    <property type="entry name" value="vWA-like"/>
    <property type="match status" value="1"/>
</dbReference>
<dbReference type="AlphaFoldDB" id="A0A1N6WJ68"/>
<organism evidence="2 3">
    <name type="scientific">Paracoccus thiocyanatus</name>
    <dbReference type="NCBI Taxonomy" id="34006"/>
    <lineage>
        <taxon>Bacteria</taxon>
        <taxon>Pseudomonadati</taxon>
        <taxon>Pseudomonadota</taxon>
        <taxon>Alphaproteobacteria</taxon>
        <taxon>Rhodobacterales</taxon>
        <taxon>Paracoccaceae</taxon>
        <taxon>Paracoccus</taxon>
    </lineage>
</organism>
<dbReference type="CDD" id="cd00198">
    <property type="entry name" value="vWFA"/>
    <property type="match status" value="1"/>
</dbReference>
<evidence type="ECO:0000313" key="2">
    <source>
        <dbReference type="EMBL" id="SIQ90062.1"/>
    </source>
</evidence>
<dbReference type="SMART" id="SM00327">
    <property type="entry name" value="VWA"/>
    <property type="match status" value="1"/>
</dbReference>
<name>A0A1N6WJ68_9RHOB</name>
<reference evidence="2 3" key="1">
    <citation type="submission" date="2017-01" db="EMBL/GenBank/DDBJ databases">
        <authorList>
            <person name="Varghese N."/>
            <person name="Submissions S."/>
        </authorList>
    </citation>
    <scope>NUCLEOTIDE SEQUENCE [LARGE SCALE GENOMIC DNA]</scope>
    <source>
        <strain evidence="2 3">ATCC 700171</strain>
    </source>
</reference>
<evidence type="ECO:0000313" key="3">
    <source>
        <dbReference type="Proteomes" id="UP000323956"/>
    </source>
</evidence>
<dbReference type="RefSeq" id="WP_149766140.1">
    <property type="nucleotide sequence ID" value="NZ_FTMK01000017.1"/>
</dbReference>
<feature type="domain" description="VWFA" evidence="1">
    <location>
        <begin position="87"/>
        <end position="251"/>
    </location>
</feature>
<dbReference type="OrthoDB" id="8456929at2"/>